<feature type="transmembrane region" description="Helical" evidence="6">
    <location>
        <begin position="148"/>
        <end position="167"/>
    </location>
</feature>
<dbReference type="Pfam" id="PF00892">
    <property type="entry name" value="EamA"/>
    <property type="match status" value="2"/>
</dbReference>
<dbReference type="InterPro" id="IPR050638">
    <property type="entry name" value="AA-Vitamin_Transporters"/>
</dbReference>
<feature type="domain" description="EamA" evidence="7">
    <location>
        <begin position="5"/>
        <end position="137"/>
    </location>
</feature>
<evidence type="ECO:0000256" key="6">
    <source>
        <dbReference type="SAM" id="Phobius"/>
    </source>
</evidence>
<dbReference type="Proteomes" id="UP000731907">
    <property type="component" value="Unassembled WGS sequence"/>
</dbReference>
<keyword evidence="5 6" id="KW-0472">Membrane</keyword>
<dbReference type="PANTHER" id="PTHR32322">
    <property type="entry name" value="INNER MEMBRANE TRANSPORTER"/>
    <property type="match status" value="1"/>
</dbReference>
<evidence type="ECO:0000256" key="5">
    <source>
        <dbReference type="ARBA" id="ARBA00023136"/>
    </source>
</evidence>
<comment type="similarity">
    <text evidence="2">Belongs to the EamA transporter family.</text>
</comment>
<dbReference type="SUPFAM" id="SSF103481">
    <property type="entry name" value="Multidrug resistance efflux transporter EmrE"/>
    <property type="match status" value="2"/>
</dbReference>
<feature type="transmembrane region" description="Helical" evidence="6">
    <location>
        <begin position="37"/>
        <end position="56"/>
    </location>
</feature>
<dbReference type="PANTHER" id="PTHR32322:SF2">
    <property type="entry name" value="EAMA DOMAIN-CONTAINING PROTEIN"/>
    <property type="match status" value="1"/>
</dbReference>
<evidence type="ECO:0000256" key="1">
    <source>
        <dbReference type="ARBA" id="ARBA00004141"/>
    </source>
</evidence>
<comment type="subcellular location">
    <subcellularLocation>
        <location evidence="1">Membrane</location>
        <topology evidence="1">Multi-pass membrane protein</topology>
    </subcellularLocation>
</comment>
<evidence type="ECO:0000256" key="4">
    <source>
        <dbReference type="ARBA" id="ARBA00022989"/>
    </source>
</evidence>
<name>A0ABS6J669_9RHOB</name>
<dbReference type="InterPro" id="IPR000620">
    <property type="entry name" value="EamA_dom"/>
</dbReference>
<comment type="caution">
    <text evidence="8">The sequence shown here is derived from an EMBL/GenBank/DDBJ whole genome shotgun (WGS) entry which is preliminary data.</text>
</comment>
<keyword evidence="4 6" id="KW-1133">Transmembrane helix</keyword>
<feature type="transmembrane region" description="Helical" evidence="6">
    <location>
        <begin position="120"/>
        <end position="142"/>
    </location>
</feature>
<organism evidence="8 9">
    <name type="scientific">Paragemmobacter amnigenus</name>
    <dbReference type="NCBI Taxonomy" id="2852097"/>
    <lineage>
        <taxon>Bacteria</taxon>
        <taxon>Pseudomonadati</taxon>
        <taxon>Pseudomonadota</taxon>
        <taxon>Alphaproteobacteria</taxon>
        <taxon>Rhodobacterales</taxon>
        <taxon>Paracoccaceae</taxon>
        <taxon>Paragemmobacter</taxon>
    </lineage>
</organism>
<feature type="transmembrane region" description="Helical" evidence="6">
    <location>
        <begin position="269"/>
        <end position="287"/>
    </location>
</feature>
<feature type="transmembrane region" description="Helical" evidence="6">
    <location>
        <begin position="247"/>
        <end position="263"/>
    </location>
</feature>
<feature type="transmembrane region" description="Helical" evidence="6">
    <location>
        <begin position="68"/>
        <end position="86"/>
    </location>
</feature>
<feature type="transmembrane region" description="Helical" evidence="6">
    <location>
        <begin position="179"/>
        <end position="202"/>
    </location>
</feature>
<reference evidence="8 9" key="1">
    <citation type="submission" date="2021-06" db="EMBL/GenBank/DDBJ databases">
        <title>Rhodobacteraceae bacterium strain HSP-20.</title>
        <authorList>
            <person name="Chen W.-M."/>
        </authorList>
    </citation>
    <scope>NUCLEOTIDE SEQUENCE [LARGE SCALE GENOMIC DNA]</scope>
    <source>
        <strain evidence="8 9">HSP-20</strain>
    </source>
</reference>
<feature type="domain" description="EamA" evidence="7">
    <location>
        <begin position="148"/>
        <end position="284"/>
    </location>
</feature>
<proteinExistence type="inferred from homology"/>
<evidence type="ECO:0000256" key="2">
    <source>
        <dbReference type="ARBA" id="ARBA00007362"/>
    </source>
</evidence>
<accession>A0ABS6J669</accession>
<feature type="transmembrane region" description="Helical" evidence="6">
    <location>
        <begin position="92"/>
        <end position="113"/>
    </location>
</feature>
<keyword evidence="9" id="KW-1185">Reference proteome</keyword>
<keyword evidence="3 6" id="KW-0812">Transmembrane</keyword>
<evidence type="ECO:0000313" key="9">
    <source>
        <dbReference type="Proteomes" id="UP000731907"/>
    </source>
</evidence>
<evidence type="ECO:0000256" key="3">
    <source>
        <dbReference type="ARBA" id="ARBA00022692"/>
    </source>
</evidence>
<evidence type="ECO:0000259" key="7">
    <source>
        <dbReference type="Pfam" id="PF00892"/>
    </source>
</evidence>
<feature type="transmembrane region" description="Helical" evidence="6">
    <location>
        <begin position="214"/>
        <end position="235"/>
    </location>
</feature>
<dbReference type="RefSeq" id="WP_161762053.1">
    <property type="nucleotide sequence ID" value="NZ_JAAATX020000005.1"/>
</dbReference>
<dbReference type="InterPro" id="IPR037185">
    <property type="entry name" value="EmrE-like"/>
</dbReference>
<gene>
    <name evidence="8" type="ORF">GU927_008795</name>
</gene>
<dbReference type="EMBL" id="JAAATX020000005">
    <property type="protein sequence ID" value="MBU9697947.1"/>
    <property type="molecule type" value="Genomic_DNA"/>
</dbReference>
<sequence>MDLRAIGMGLIFALMWSSAFATARVIVADAAPLHALALRFAISGLLAVAAAWAMGARPRLAPAQWRSVAVFGLLQNAAYLGLNFIAMQWVEASLAVIIAASMPLMVAALSWALRGERLPLLGLAGLAAGFAGVGLIMGTRLGGGADPFGVLLCVAGALGLAIATLTLRSASGAQGGVAGLLMVVGLQMLAGSVALAMVALPFETPRLTLTPELVAAFAYQIAIPGLAATLIWFALVRRIGPTRAATFHFLNPAFGTAIAAALLGERLGLLDLVGSAVVAGGILAVQISRRPQ</sequence>
<protein>
    <submittedName>
        <fullName evidence="8">DMT family transporter</fullName>
    </submittedName>
</protein>
<evidence type="ECO:0000313" key="8">
    <source>
        <dbReference type="EMBL" id="MBU9697947.1"/>
    </source>
</evidence>